<organism evidence="1 2">
    <name type="scientific">Micromonospora endophytica</name>
    <dbReference type="NCBI Taxonomy" id="515350"/>
    <lineage>
        <taxon>Bacteria</taxon>
        <taxon>Bacillati</taxon>
        <taxon>Actinomycetota</taxon>
        <taxon>Actinomycetes</taxon>
        <taxon>Micromonosporales</taxon>
        <taxon>Micromonosporaceae</taxon>
        <taxon>Micromonospora</taxon>
    </lineage>
</organism>
<dbReference type="AlphaFoldDB" id="A0A2W2CJE0"/>
<gene>
    <name evidence="1" type="ORF">C1I93_10005</name>
</gene>
<evidence type="ECO:0000313" key="2">
    <source>
        <dbReference type="Proteomes" id="UP000248627"/>
    </source>
</evidence>
<dbReference type="EMBL" id="POTX01000048">
    <property type="protein sequence ID" value="PZF98020.1"/>
    <property type="molecule type" value="Genomic_DNA"/>
</dbReference>
<dbReference type="Proteomes" id="UP000248627">
    <property type="component" value="Unassembled WGS sequence"/>
</dbReference>
<keyword evidence="2" id="KW-1185">Reference proteome</keyword>
<evidence type="ECO:0000313" key="1">
    <source>
        <dbReference type="EMBL" id="PZF98020.1"/>
    </source>
</evidence>
<protein>
    <recommendedName>
        <fullName evidence="3">Phage protein D</fullName>
    </recommendedName>
</protein>
<proteinExistence type="predicted"/>
<sequence length="358" mass="37505">MVTESLDRAEIVCAEHGPAAFQLLFKAGRGGPGGRTDQRLLRENGLAARSRVVLVVQLGTTSSVLVDGIITHREYVPGDRPGAGVVAVTGDDLTVVMDAEQRIEAYPAMGDAAIVAAILARYARHGITAQVVAPAVADQPLPDERLPVQHGTDLEHLVLLAQRAGHVFTLRPGPQPLRSVAYWGPPAGLAGRPLPALSVATGTAADITNVTFRHDGREPVRVNGHLQDAASGRVVPVGAAPPTRSALARRPEPGWRTVLAGDLGGLDAGAASGQAQAIADASARSAVVAEGEVDSAGYGAVLTPHRLVGLRGAGWAFDGLYRVQRVTHVLRRGAYRQRFRLARPGTESTTRTVDGGQR</sequence>
<comment type="caution">
    <text evidence="1">The sequence shown here is derived from an EMBL/GenBank/DDBJ whole genome shotgun (WGS) entry which is preliminary data.</text>
</comment>
<name>A0A2W2CJE0_9ACTN</name>
<accession>A0A2W2CJE0</accession>
<evidence type="ECO:0008006" key="3">
    <source>
        <dbReference type="Google" id="ProtNLM"/>
    </source>
</evidence>
<reference evidence="1 2" key="1">
    <citation type="submission" date="2018-01" db="EMBL/GenBank/DDBJ databases">
        <title>Draft genome sequence of Jishengella endophytica.</title>
        <authorList>
            <person name="Sahin N."/>
            <person name="Ay H."/>
            <person name="Saygin H."/>
        </authorList>
    </citation>
    <scope>NUCLEOTIDE SEQUENCE [LARGE SCALE GENOMIC DNA]</scope>
    <source>
        <strain evidence="1 2">DSM 45430</strain>
    </source>
</reference>